<gene>
    <name evidence="3" type="ORF">ACFOW6_16565</name>
</gene>
<accession>A0ABV8UPM6</accession>
<dbReference type="RefSeq" id="WP_382423540.1">
    <property type="nucleotide sequence ID" value="NZ_JBHSCW010000011.1"/>
</dbReference>
<evidence type="ECO:0008006" key="5">
    <source>
        <dbReference type="Google" id="ProtNLM"/>
    </source>
</evidence>
<protein>
    <recommendedName>
        <fullName evidence="5">DUF2786 domain-containing protein</fullName>
    </recommendedName>
</protein>
<organism evidence="3 4">
    <name type="scientific">Fodinicurvata halophila</name>
    <dbReference type="NCBI Taxonomy" id="1419723"/>
    <lineage>
        <taxon>Bacteria</taxon>
        <taxon>Pseudomonadati</taxon>
        <taxon>Pseudomonadota</taxon>
        <taxon>Alphaproteobacteria</taxon>
        <taxon>Rhodospirillales</taxon>
        <taxon>Rhodovibrionaceae</taxon>
        <taxon>Fodinicurvata</taxon>
    </lineage>
</organism>
<evidence type="ECO:0000313" key="4">
    <source>
        <dbReference type="Proteomes" id="UP001595799"/>
    </source>
</evidence>
<evidence type="ECO:0000256" key="2">
    <source>
        <dbReference type="SAM" id="MobiDB-lite"/>
    </source>
</evidence>
<reference evidence="4" key="1">
    <citation type="journal article" date="2019" name="Int. J. Syst. Evol. Microbiol.">
        <title>The Global Catalogue of Microorganisms (GCM) 10K type strain sequencing project: providing services to taxonomists for standard genome sequencing and annotation.</title>
        <authorList>
            <consortium name="The Broad Institute Genomics Platform"/>
            <consortium name="The Broad Institute Genome Sequencing Center for Infectious Disease"/>
            <person name="Wu L."/>
            <person name="Ma J."/>
        </authorList>
    </citation>
    <scope>NUCLEOTIDE SEQUENCE [LARGE SCALE GENOMIC DNA]</scope>
    <source>
        <strain evidence="4">CECT 8472</strain>
    </source>
</reference>
<name>A0ABV8UPM6_9PROT</name>
<comment type="caution">
    <text evidence="3">The sequence shown here is derived from an EMBL/GenBank/DDBJ whole genome shotgun (WGS) entry which is preliminary data.</text>
</comment>
<keyword evidence="1" id="KW-0175">Coiled coil</keyword>
<keyword evidence="4" id="KW-1185">Reference proteome</keyword>
<sequence>MNDAFTADKRARFRKLLTLAAESPFAGERSAALEAAKRLASSLGMDLEEAARACRQDSYEDDAVEQRVHEDREAEARKRRANQAWMWRTYAAYAYDAAASRMRQKRREEIQREQEAEEEQRRVERLWRSGNHRRSHRQRPRKDFACALIRETALPLTEIAEITGLSLRKIVELKLKMRPHAPAAGE</sequence>
<evidence type="ECO:0000256" key="1">
    <source>
        <dbReference type="SAM" id="Coils"/>
    </source>
</evidence>
<dbReference type="Proteomes" id="UP001595799">
    <property type="component" value="Unassembled WGS sequence"/>
</dbReference>
<feature type="coiled-coil region" evidence="1">
    <location>
        <begin position="99"/>
        <end position="126"/>
    </location>
</feature>
<feature type="region of interest" description="Disordered" evidence="2">
    <location>
        <begin position="56"/>
        <end position="75"/>
    </location>
</feature>
<proteinExistence type="predicted"/>
<evidence type="ECO:0000313" key="3">
    <source>
        <dbReference type="EMBL" id="MFC4353165.1"/>
    </source>
</evidence>
<dbReference type="EMBL" id="JBHSCW010000011">
    <property type="protein sequence ID" value="MFC4353165.1"/>
    <property type="molecule type" value="Genomic_DNA"/>
</dbReference>